<dbReference type="RefSeq" id="WP_169755687.1">
    <property type="nucleotide sequence ID" value="NZ_JABCUE010000001.1"/>
</dbReference>
<dbReference type="SUPFAM" id="SSF53756">
    <property type="entry name" value="UDP-Glycosyltransferase/glycogen phosphorylase"/>
    <property type="match status" value="1"/>
</dbReference>
<dbReference type="Proteomes" id="UP000553981">
    <property type="component" value="Unassembled WGS sequence"/>
</dbReference>
<dbReference type="EMBL" id="JABCUI010000001">
    <property type="protein sequence ID" value="NMW86898.1"/>
    <property type="molecule type" value="Genomic_DNA"/>
</dbReference>
<gene>
    <name evidence="6" type="ORF">HHJ67_03935</name>
</gene>
<dbReference type="PANTHER" id="PTHR12526">
    <property type="entry name" value="GLYCOSYLTRANSFERASE"/>
    <property type="match status" value="1"/>
</dbReference>
<accession>A0A7Y0UGK6</accession>
<dbReference type="Gene3D" id="3.40.50.2000">
    <property type="entry name" value="Glycogen Phosphorylase B"/>
    <property type="match status" value="2"/>
</dbReference>
<feature type="compositionally biased region" description="Polar residues" evidence="4">
    <location>
        <begin position="399"/>
        <end position="413"/>
    </location>
</feature>
<keyword evidence="3 6" id="KW-0808">Transferase</keyword>
<organism evidence="6 7">
    <name type="scientific">Mobiluncus curtisii</name>
    <dbReference type="NCBI Taxonomy" id="2051"/>
    <lineage>
        <taxon>Bacteria</taxon>
        <taxon>Bacillati</taxon>
        <taxon>Actinomycetota</taxon>
        <taxon>Actinomycetes</taxon>
        <taxon>Actinomycetales</taxon>
        <taxon>Actinomycetaceae</taxon>
        <taxon>Mobiluncus</taxon>
    </lineage>
</organism>
<evidence type="ECO:0000313" key="7">
    <source>
        <dbReference type="Proteomes" id="UP000553981"/>
    </source>
</evidence>
<dbReference type="GO" id="GO:0016757">
    <property type="term" value="F:glycosyltransferase activity"/>
    <property type="evidence" value="ECO:0007669"/>
    <property type="project" value="UniProtKB-KW"/>
</dbReference>
<evidence type="ECO:0000256" key="3">
    <source>
        <dbReference type="ARBA" id="ARBA00022679"/>
    </source>
</evidence>
<keyword evidence="2" id="KW-0328">Glycosyltransferase</keyword>
<evidence type="ECO:0000313" key="6">
    <source>
        <dbReference type="EMBL" id="NMW86898.1"/>
    </source>
</evidence>
<evidence type="ECO:0000256" key="4">
    <source>
        <dbReference type="SAM" id="MobiDB-lite"/>
    </source>
</evidence>
<proteinExistence type="inferred from homology"/>
<comment type="similarity">
    <text evidence="1">Belongs to the glycosyltransferase group 1 family. Glycosyltransferase 4 subfamily.</text>
</comment>
<reference evidence="6 7" key="1">
    <citation type="submission" date="2020-04" db="EMBL/GenBank/DDBJ databases">
        <title>Antimicrobial susceptibility and clonality of vaginal-derived multi-drug resistant Mobiluncus isolates in China.</title>
        <authorList>
            <person name="Zhang X."/>
        </authorList>
    </citation>
    <scope>NUCLEOTIDE SEQUENCE [LARGE SCALE GENOMIC DNA]</scope>
    <source>
        <strain evidence="6 7">19</strain>
    </source>
</reference>
<feature type="region of interest" description="Disordered" evidence="4">
    <location>
        <begin position="398"/>
        <end position="420"/>
    </location>
</feature>
<evidence type="ECO:0000256" key="1">
    <source>
        <dbReference type="ARBA" id="ARBA00009481"/>
    </source>
</evidence>
<dbReference type="Pfam" id="PF13692">
    <property type="entry name" value="Glyco_trans_1_4"/>
    <property type="match status" value="1"/>
</dbReference>
<comment type="caution">
    <text evidence="6">The sequence shown here is derived from an EMBL/GenBank/DDBJ whole genome shotgun (WGS) entry which is preliminary data.</text>
</comment>
<name>A0A7Y0UGK6_9ACTO</name>
<protein>
    <submittedName>
        <fullName evidence="6">Glycosyltransferase family 4 protein</fullName>
    </submittedName>
</protein>
<dbReference type="Pfam" id="PF13579">
    <property type="entry name" value="Glyco_trans_4_4"/>
    <property type="match status" value="1"/>
</dbReference>
<dbReference type="InterPro" id="IPR028098">
    <property type="entry name" value="Glyco_trans_4-like_N"/>
</dbReference>
<evidence type="ECO:0000256" key="2">
    <source>
        <dbReference type="ARBA" id="ARBA00022676"/>
    </source>
</evidence>
<dbReference type="PANTHER" id="PTHR12526:SF640">
    <property type="entry name" value="COLANIC ACID BIOSYNTHESIS GLYCOSYLTRANSFERASE WCAL-RELATED"/>
    <property type="match status" value="1"/>
</dbReference>
<dbReference type="CDD" id="cd03801">
    <property type="entry name" value="GT4_PimA-like"/>
    <property type="match status" value="1"/>
</dbReference>
<evidence type="ECO:0000259" key="5">
    <source>
        <dbReference type="Pfam" id="PF13579"/>
    </source>
</evidence>
<sequence>MKITMVMGEAAHSMGTFVASLSSVLVAKGHDVQIIAEPTSAKRYRLKNVLPLWLVTPRRLFLIGTNLRRLRRAQDVLKNSDVIHVHGLKAALYALVLTTFMPNTPPLLVSLYELNDERRDTVWRRLLFRWMDSRASLISGSSLRLTAKIDRKSSADTDSAVSFLVSPRVEKLLQIGMLNRKERVSNWTKLAAAERLRNRGQLVLGIGPIEQDKRFDRFVRAMQRVTYPATGVVIGDGDPQLLAGLRSYGTDAQVSFLGWRKSLDTWLQAASVLVITSEWESRGFIAQEAMSLGLPIVAAPVGKLRDILLPAGVAVESPPGESLTRGEHLAGTSREAELGIGSLVVDTDDADATAQAITKLLANPSIWYEKQESARHRAATWPTTDQVASEWLGFYRRFQSGQSQPENQSTPEPQTGDHND</sequence>
<dbReference type="AlphaFoldDB" id="A0A7Y0UGK6"/>
<feature type="domain" description="Glycosyltransferase subfamily 4-like N-terminal" evidence="5">
    <location>
        <begin position="14"/>
        <end position="133"/>
    </location>
</feature>